<dbReference type="Pfam" id="PF13246">
    <property type="entry name" value="Cation_ATPase"/>
    <property type="match status" value="1"/>
</dbReference>
<accession>A0AAU9KJS3</accession>
<keyword evidence="5" id="KW-0067">ATP-binding</keyword>
<evidence type="ECO:0000256" key="1">
    <source>
        <dbReference type="ARBA" id="ARBA00004127"/>
    </source>
</evidence>
<evidence type="ECO:0000256" key="3">
    <source>
        <dbReference type="ARBA" id="ARBA00022723"/>
    </source>
</evidence>
<dbReference type="Gene3D" id="2.70.150.10">
    <property type="entry name" value="Calcium-transporting ATPase, cytoplasmic transduction domain A"/>
    <property type="match status" value="1"/>
</dbReference>
<feature type="domain" description="P-type ATPase A" evidence="12">
    <location>
        <begin position="166"/>
        <end position="290"/>
    </location>
</feature>
<feature type="transmembrane region" description="Helical" evidence="11">
    <location>
        <begin position="99"/>
        <end position="117"/>
    </location>
</feature>
<keyword evidence="16" id="KW-1185">Reference proteome</keyword>
<dbReference type="Pfam" id="PF00690">
    <property type="entry name" value="Cation_ATPase_N"/>
    <property type="match status" value="1"/>
</dbReference>
<dbReference type="InterPro" id="IPR006068">
    <property type="entry name" value="ATPase_P-typ_cation-transptr_C"/>
</dbReference>
<feature type="transmembrane region" description="Helical" evidence="11">
    <location>
        <begin position="837"/>
        <end position="860"/>
    </location>
</feature>
<keyword evidence="3" id="KW-0479">Metal-binding</keyword>
<dbReference type="PROSITE" id="PS00154">
    <property type="entry name" value="ATPASE_E1_E2"/>
    <property type="match status" value="1"/>
</dbReference>
<evidence type="ECO:0000313" key="15">
    <source>
        <dbReference type="EMBL" id="CAG9336020.1"/>
    </source>
</evidence>
<dbReference type="Gene3D" id="1.20.1110.10">
    <property type="entry name" value="Calcium-transporting ATPase, transmembrane domain"/>
    <property type="match status" value="1"/>
</dbReference>
<dbReference type="Gene3D" id="3.40.1110.10">
    <property type="entry name" value="Calcium-transporting ATPase, cytoplasmic domain N"/>
    <property type="match status" value="1"/>
</dbReference>
<dbReference type="SFLD" id="SFLDF00027">
    <property type="entry name" value="p-type_atpase"/>
    <property type="match status" value="1"/>
</dbReference>
<protein>
    <recommendedName>
        <fullName evidence="17">P-type Ca(2+) transporter</fullName>
    </recommendedName>
</protein>
<dbReference type="SFLD" id="SFLDS00003">
    <property type="entry name" value="Haloacid_Dehalogenase"/>
    <property type="match status" value="1"/>
</dbReference>
<evidence type="ECO:0000256" key="2">
    <source>
        <dbReference type="ARBA" id="ARBA00022692"/>
    </source>
</evidence>
<evidence type="ECO:0000256" key="7">
    <source>
        <dbReference type="ARBA" id="ARBA00022967"/>
    </source>
</evidence>
<comment type="caution">
    <text evidence="15">The sequence shown here is derived from an EMBL/GenBank/DDBJ whole genome shotgun (WGS) entry which is preliminary data.</text>
</comment>
<keyword evidence="8 11" id="KW-1133">Transmembrane helix</keyword>
<dbReference type="InterPro" id="IPR001757">
    <property type="entry name" value="P_typ_ATPase"/>
</dbReference>
<keyword evidence="4" id="KW-0547">Nucleotide-binding</keyword>
<dbReference type="InterPro" id="IPR044492">
    <property type="entry name" value="P_typ_ATPase_HD_dom"/>
</dbReference>
<keyword evidence="2 11" id="KW-0812">Transmembrane</keyword>
<dbReference type="GO" id="GO:0005524">
    <property type="term" value="F:ATP binding"/>
    <property type="evidence" value="ECO:0007669"/>
    <property type="project" value="UniProtKB-KW"/>
</dbReference>
<dbReference type="AlphaFoldDB" id="A0AAU9KJS3"/>
<evidence type="ECO:0000256" key="6">
    <source>
        <dbReference type="ARBA" id="ARBA00022842"/>
    </source>
</evidence>
<evidence type="ECO:0000256" key="8">
    <source>
        <dbReference type="ARBA" id="ARBA00022989"/>
    </source>
</evidence>
<dbReference type="Gene3D" id="3.40.50.1000">
    <property type="entry name" value="HAD superfamily/HAD-like"/>
    <property type="match status" value="1"/>
</dbReference>
<feature type="transmembrane region" description="Helical" evidence="11">
    <location>
        <begin position="880"/>
        <end position="902"/>
    </location>
</feature>
<dbReference type="Pfam" id="PF08282">
    <property type="entry name" value="Hydrolase_3"/>
    <property type="match status" value="1"/>
</dbReference>
<sequence>MTEQTSRGLIDSSNFVAKEDLINLVDTYMDRKFDEEIARIEERGGIQIFQELLGVDFRAGLASDDDFEERIAAYGTNKREEKELDTFCELCWDALGDKILRILLVMGTLSLIIGATLEDHPEYAWIEGFAILMAVFIVVMVTSTNNYLKQKKFAELKSIHKNRALMTVMRDGEFKSLHPSDILVGDIVKLVQGDIIPADGILIKAERLQTNESSLTGENDNVEKEGHEECLKRLKEFLKKGTRAEGDHAKREIPSPVVISGTSVVEGSGIMAAIAVGIYSKEGRITDLAEQDDEMTPLEIKLENLADRISGLGLGAGAFVVLVLWLRFFIELGTGNNEWSTGDSITDLIYAVIVGITVIAVAIPEGLPLAVTISLAYSVRKMQTDQNLVKRLHACETMGGADCICSDKTGTLTQNLMEVQRYSVDGNLIDSSKLKGVLDKHPDYFSFLKDAICLTTAARIEDEKEIGSKTELAMIKLLLTVGHGDYMKVRQDFVKDTLVTNPFASKRKRGSTVVRYSEDLARIYVVGASEYLVKSSKKNLTLDASLADIDEDRRHQMKRDIETMAGQGLRTLGIAFKDLTEDDMENLKAVDKSGVPVLEKKGLNLIGIFGIYDPPRPEVPAAIQACKTAQIKVRMVTGDNPITALAIARSIGIADDNSIAMIGEDFRKEVGGVVCEECKTELCDCPRNSKNAGDKKVRNDVVGNFENFTKIIGHLDVLARSQPEDKYTLVTGLKQMGSVVAVTGDGTNDAPALKKANVGFAMGIAGTELAKEVADIILLDDNFGSIVKAVKWGRSIYDNIQRFIQFQLTVNVVAVTCAIVGAVTIKQSPLTAVQLLWVNLIMDTFASLALATEAPTDALLTRKPHNISDFIITPRMFKQIFGQAIMQCAILFAMTYAGEYFIPEYGSGKRILYNPRSSDYVRSGRDYYFNGDKDYYDLYNDPDVGPSRMMTFIFNVFVLFQLFNEINSRKLLDELWILSNIVNSWLFIVIWFFTFGIQVIMVEVGSYAMNCHVEGLTVEQWFICVAWGFIPIVWRWVIILIPFKHEIHVDDKPSSSHLASNIHKGSQSLKRHMTSNYNP</sequence>
<dbReference type="InterPro" id="IPR023299">
    <property type="entry name" value="ATPase_P-typ_cyto_dom_N"/>
</dbReference>
<dbReference type="InterPro" id="IPR018303">
    <property type="entry name" value="ATPase_P-typ_P_site"/>
</dbReference>
<dbReference type="SUPFAM" id="SSF81660">
    <property type="entry name" value="Metal cation-transporting ATPase, ATP-binding domain N"/>
    <property type="match status" value="1"/>
</dbReference>
<dbReference type="Proteomes" id="UP001162131">
    <property type="component" value="Unassembled WGS sequence"/>
</dbReference>
<dbReference type="GO" id="GO:0016887">
    <property type="term" value="F:ATP hydrolysis activity"/>
    <property type="evidence" value="ECO:0007669"/>
    <property type="project" value="InterPro"/>
</dbReference>
<feature type="domain" description="Cation-transporting P-type ATPase C-terminal" evidence="13">
    <location>
        <begin position="828"/>
        <end position="1038"/>
    </location>
</feature>
<feature type="domain" description="Cation-transporting P-type ATPase N-terminal" evidence="14">
    <location>
        <begin position="49"/>
        <end position="110"/>
    </location>
</feature>
<dbReference type="GO" id="GO:0012505">
    <property type="term" value="C:endomembrane system"/>
    <property type="evidence" value="ECO:0007669"/>
    <property type="project" value="UniProtKB-SubCell"/>
</dbReference>
<evidence type="ECO:0000256" key="10">
    <source>
        <dbReference type="SAM" id="MobiDB-lite"/>
    </source>
</evidence>
<feature type="transmembrane region" description="Helical" evidence="11">
    <location>
        <begin position="803"/>
        <end position="825"/>
    </location>
</feature>
<feature type="transmembrane region" description="Helical" evidence="11">
    <location>
        <begin position="975"/>
        <end position="1000"/>
    </location>
</feature>
<evidence type="ECO:0000256" key="5">
    <source>
        <dbReference type="ARBA" id="ARBA00022840"/>
    </source>
</evidence>
<dbReference type="GO" id="GO:0005886">
    <property type="term" value="C:plasma membrane"/>
    <property type="evidence" value="ECO:0007669"/>
    <property type="project" value="TreeGrafter"/>
</dbReference>
<evidence type="ECO:0000256" key="11">
    <source>
        <dbReference type="SAM" id="Phobius"/>
    </source>
</evidence>
<feature type="transmembrane region" description="Helical" evidence="11">
    <location>
        <begin position="348"/>
        <end position="377"/>
    </location>
</feature>
<feature type="transmembrane region" description="Helical" evidence="11">
    <location>
        <begin position="945"/>
        <end position="963"/>
    </location>
</feature>
<dbReference type="SUPFAM" id="SSF81665">
    <property type="entry name" value="Calcium ATPase, transmembrane domain M"/>
    <property type="match status" value="1"/>
</dbReference>
<dbReference type="NCBIfam" id="TIGR01494">
    <property type="entry name" value="ATPase_P-type"/>
    <property type="match status" value="2"/>
</dbReference>
<feature type="transmembrane region" description="Helical" evidence="11">
    <location>
        <begin position="1020"/>
        <end position="1043"/>
    </location>
</feature>
<evidence type="ECO:0000313" key="16">
    <source>
        <dbReference type="Proteomes" id="UP001162131"/>
    </source>
</evidence>
<keyword evidence="7" id="KW-1278">Translocase</keyword>
<feature type="transmembrane region" description="Helical" evidence="11">
    <location>
        <begin position="123"/>
        <end position="142"/>
    </location>
</feature>
<comment type="subcellular location">
    <subcellularLocation>
        <location evidence="1">Endomembrane system</location>
        <topology evidence="1">Multi-pass membrane protein</topology>
    </subcellularLocation>
</comment>
<evidence type="ECO:0000256" key="4">
    <source>
        <dbReference type="ARBA" id="ARBA00022741"/>
    </source>
</evidence>
<dbReference type="SUPFAM" id="SSF56784">
    <property type="entry name" value="HAD-like"/>
    <property type="match status" value="1"/>
</dbReference>
<dbReference type="GO" id="GO:0005388">
    <property type="term" value="F:P-type calcium transporter activity"/>
    <property type="evidence" value="ECO:0007669"/>
    <property type="project" value="TreeGrafter"/>
</dbReference>
<dbReference type="SFLD" id="SFLDG00002">
    <property type="entry name" value="C1.7:_P-type_atpase_like"/>
    <property type="match status" value="1"/>
</dbReference>
<reference evidence="15" key="1">
    <citation type="submission" date="2021-09" db="EMBL/GenBank/DDBJ databases">
        <authorList>
            <consortium name="AG Swart"/>
            <person name="Singh M."/>
            <person name="Singh A."/>
            <person name="Seah K."/>
            <person name="Emmerich C."/>
        </authorList>
    </citation>
    <scope>NUCLEOTIDE SEQUENCE</scope>
    <source>
        <strain evidence="15">ATCC30299</strain>
    </source>
</reference>
<dbReference type="Pfam" id="PF00122">
    <property type="entry name" value="E1-E2_ATPase"/>
    <property type="match status" value="1"/>
</dbReference>
<name>A0AAU9KJS3_9CILI</name>
<dbReference type="PRINTS" id="PR00119">
    <property type="entry name" value="CATATPASE"/>
</dbReference>
<dbReference type="InterPro" id="IPR004014">
    <property type="entry name" value="ATPase_P-typ_cation-transptr_N"/>
</dbReference>
<dbReference type="GO" id="GO:0046872">
    <property type="term" value="F:metal ion binding"/>
    <property type="evidence" value="ECO:0007669"/>
    <property type="project" value="UniProtKB-KW"/>
</dbReference>
<evidence type="ECO:0000259" key="12">
    <source>
        <dbReference type="Pfam" id="PF00122"/>
    </source>
</evidence>
<dbReference type="Pfam" id="PF00689">
    <property type="entry name" value="Cation_ATPase_C"/>
    <property type="match status" value="1"/>
</dbReference>
<gene>
    <name evidence="15" type="ORF">BSTOLATCC_MIC65327</name>
</gene>
<evidence type="ECO:0000259" key="14">
    <source>
        <dbReference type="Pfam" id="PF00690"/>
    </source>
</evidence>
<dbReference type="SUPFAM" id="SSF81653">
    <property type="entry name" value="Calcium ATPase, transduction domain A"/>
    <property type="match status" value="1"/>
</dbReference>
<feature type="region of interest" description="Disordered" evidence="10">
    <location>
        <begin position="1058"/>
        <end position="1079"/>
    </location>
</feature>
<dbReference type="InterPro" id="IPR008250">
    <property type="entry name" value="ATPase_P-typ_transduc_dom_A_sf"/>
</dbReference>
<evidence type="ECO:0000256" key="9">
    <source>
        <dbReference type="ARBA" id="ARBA00023136"/>
    </source>
</evidence>
<feature type="transmembrane region" description="Helical" evidence="11">
    <location>
        <begin position="309"/>
        <end position="328"/>
    </location>
</feature>
<evidence type="ECO:0008006" key="17">
    <source>
        <dbReference type="Google" id="ProtNLM"/>
    </source>
</evidence>
<dbReference type="InterPro" id="IPR023298">
    <property type="entry name" value="ATPase_P-typ_TM_dom_sf"/>
</dbReference>
<evidence type="ECO:0000259" key="13">
    <source>
        <dbReference type="Pfam" id="PF00689"/>
    </source>
</evidence>
<keyword evidence="9 11" id="KW-0472">Membrane</keyword>
<dbReference type="InterPro" id="IPR059000">
    <property type="entry name" value="ATPase_P-type_domA"/>
</dbReference>
<dbReference type="EMBL" id="CAJZBQ010000063">
    <property type="protein sequence ID" value="CAG9336020.1"/>
    <property type="molecule type" value="Genomic_DNA"/>
</dbReference>
<dbReference type="PANTHER" id="PTHR24093:SF369">
    <property type="entry name" value="CALCIUM-TRANSPORTING ATPASE"/>
    <property type="match status" value="1"/>
</dbReference>
<proteinExistence type="predicted"/>
<organism evidence="15 16">
    <name type="scientific">Blepharisma stoltei</name>
    <dbReference type="NCBI Taxonomy" id="1481888"/>
    <lineage>
        <taxon>Eukaryota</taxon>
        <taxon>Sar</taxon>
        <taxon>Alveolata</taxon>
        <taxon>Ciliophora</taxon>
        <taxon>Postciliodesmatophora</taxon>
        <taxon>Heterotrichea</taxon>
        <taxon>Heterotrichida</taxon>
        <taxon>Blepharismidae</taxon>
        <taxon>Blepharisma</taxon>
    </lineage>
</organism>
<keyword evidence="6" id="KW-0460">Magnesium</keyword>
<dbReference type="PANTHER" id="PTHR24093">
    <property type="entry name" value="CATION TRANSPORTING ATPASE"/>
    <property type="match status" value="1"/>
</dbReference>
<dbReference type="InterPro" id="IPR036412">
    <property type="entry name" value="HAD-like_sf"/>
</dbReference>
<dbReference type="InterPro" id="IPR023214">
    <property type="entry name" value="HAD_sf"/>
</dbReference>